<dbReference type="Proteomes" id="UP000288805">
    <property type="component" value="Unassembled WGS sequence"/>
</dbReference>
<dbReference type="FunFam" id="1.10.10.60:FF:000009">
    <property type="entry name" value="transcription factor MYB1R1"/>
    <property type="match status" value="1"/>
</dbReference>
<dbReference type="GO" id="GO:0006355">
    <property type="term" value="P:regulation of DNA-templated transcription"/>
    <property type="evidence" value="ECO:0007669"/>
    <property type="project" value="UniProtKB-ARBA"/>
</dbReference>
<feature type="domain" description="SANT" evidence="8">
    <location>
        <begin position="208"/>
        <end position="261"/>
    </location>
</feature>
<dbReference type="NCBIfam" id="TIGR01557">
    <property type="entry name" value="myb_SHAQKYF"/>
    <property type="match status" value="1"/>
</dbReference>
<evidence type="ECO:0000313" key="10">
    <source>
        <dbReference type="EMBL" id="RVW28527.1"/>
    </source>
</evidence>
<dbReference type="InterPro" id="IPR052245">
    <property type="entry name" value="Plant_Stress_Dev_TF"/>
</dbReference>
<dbReference type="PANTHER" id="PTHR44191">
    <property type="entry name" value="TRANSCRIPTION FACTOR KUA1"/>
    <property type="match status" value="1"/>
</dbReference>
<organism evidence="10 11">
    <name type="scientific">Vitis vinifera</name>
    <name type="common">Grape</name>
    <dbReference type="NCBI Taxonomy" id="29760"/>
    <lineage>
        <taxon>Eukaryota</taxon>
        <taxon>Viridiplantae</taxon>
        <taxon>Streptophyta</taxon>
        <taxon>Embryophyta</taxon>
        <taxon>Tracheophyta</taxon>
        <taxon>Spermatophyta</taxon>
        <taxon>Magnoliopsida</taxon>
        <taxon>eudicotyledons</taxon>
        <taxon>Gunneridae</taxon>
        <taxon>Pentapetalae</taxon>
        <taxon>rosids</taxon>
        <taxon>Vitales</taxon>
        <taxon>Vitaceae</taxon>
        <taxon>Viteae</taxon>
        <taxon>Vitis</taxon>
    </lineage>
</organism>
<evidence type="ECO:0000313" key="11">
    <source>
        <dbReference type="Proteomes" id="UP000288805"/>
    </source>
</evidence>
<dbReference type="CDD" id="cd00167">
    <property type="entry name" value="SANT"/>
    <property type="match status" value="1"/>
</dbReference>
<dbReference type="InterPro" id="IPR009057">
    <property type="entry name" value="Homeodomain-like_sf"/>
</dbReference>
<dbReference type="SMART" id="SM00717">
    <property type="entry name" value="SANT"/>
    <property type="match status" value="1"/>
</dbReference>
<feature type="compositionally biased region" description="Basic and acidic residues" evidence="6">
    <location>
        <begin position="79"/>
        <end position="88"/>
    </location>
</feature>
<gene>
    <name evidence="10" type="primary">MYBS3_3</name>
    <name evidence="10" type="ORF">CK203_100595</name>
</gene>
<dbReference type="PROSITE" id="PS51293">
    <property type="entry name" value="SANT"/>
    <property type="match status" value="1"/>
</dbReference>
<evidence type="ECO:0000256" key="6">
    <source>
        <dbReference type="SAM" id="MobiDB-lite"/>
    </source>
</evidence>
<dbReference type="EMBL" id="QGNW01001888">
    <property type="protein sequence ID" value="RVW28527.1"/>
    <property type="molecule type" value="Genomic_DNA"/>
</dbReference>
<evidence type="ECO:0000259" key="9">
    <source>
        <dbReference type="PROSITE" id="PS51294"/>
    </source>
</evidence>
<evidence type="ECO:0000256" key="1">
    <source>
        <dbReference type="ARBA" id="ARBA00004123"/>
    </source>
</evidence>
<dbReference type="PANTHER" id="PTHR44191:SF4">
    <property type="entry name" value="OS01G0187900 PROTEIN"/>
    <property type="match status" value="1"/>
</dbReference>
<dbReference type="PROSITE" id="PS50090">
    <property type="entry name" value="MYB_LIKE"/>
    <property type="match status" value="1"/>
</dbReference>
<keyword evidence="2" id="KW-0805">Transcription regulation</keyword>
<name>A0A438CZB1_VITVI</name>
<dbReference type="InterPro" id="IPR017884">
    <property type="entry name" value="SANT_dom"/>
</dbReference>
<evidence type="ECO:0000256" key="5">
    <source>
        <dbReference type="ARBA" id="ARBA00023242"/>
    </source>
</evidence>
<evidence type="ECO:0000256" key="2">
    <source>
        <dbReference type="ARBA" id="ARBA00023015"/>
    </source>
</evidence>
<feature type="compositionally biased region" description="Polar residues" evidence="6">
    <location>
        <begin position="7"/>
        <end position="18"/>
    </location>
</feature>
<keyword evidence="5" id="KW-0539">Nucleus</keyword>
<dbReference type="PROSITE" id="PS51294">
    <property type="entry name" value="HTH_MYB"/>
    <property type="match status" value="1"/>
</dbReference>
<reference evidence="10 11" key="1">
    <citation type="journal article" date="2018" name="PLoS Genet.">
        <title>Population sequencing reveals clonal diversity and ancestral inbreeding in the grapevine cultivar Chardonnay.</title>
        <authorList>
            <person name="Roach M.J."/>
            <person name="Johnson D.L."/>
            <person name="Bohlmann J."/>
            <person name="van Vuuren H.J."/>
            <person name="Jones S.J."/>
            <person name="Pretorius I.S."/>
            <person name="Schmidt S.A."/>
            <person name="Borneman A.R."/>
        </authorList>
    </citation>
    <scope>NUCLEOTIDE SEQUENCE [LARGE SCALE GENOMIC DNA]</scope>
    <source>
        <strain evidence="11">cv. Chardonnay</strain>
        <tissue evidence="10">Leaf</tissue>
    </source>
</reference>
<keyword evidence="3" id="KW-0238">DNA-binding</keyword>
<dbReference type="AlphaFoldDB" id="A0A438CZB1"/>
<keyword evidence="4" id="KW-0804">Transcription</keyword>
<comment type="subcellular location">
    <subcellularLocation>
        <location evidence="1">Nucleus</location>
    </subcellularLocation>
</comment>
<evidence type="ECO:0000259" key="7">
    <source>
        <dbReference type="PROSITE" id="PS50090"/>
    </source>
</evidence>
<feature type="compositionally biased region" description="Low complexity" evidence="6">
    <location>
        <begin position="61"/>
        <end position="78"/>
    </location>
</feature>
<evidence type="ECO:0000259" key="8">
    <source>
        <dbReference type="PROSITE" id="PS51293"/>
    </source>
</evidence>
<dbReference type="Pfam" id="PF00249">
    <property type="entry name" value="Myb_DNA-binding"/>
    <property type="match status" value="1"/>
</dbReference>
<feature type="region of interest" description="Disordered" evidence="6">
    <location>
        <begin position="61"/>
        <end position="115"/>
    </location>
</feature>
<evidence type="ECO:0000256" key="3">
    <source>
        <dbReference type="ARBA" id="ARBA00023125"/>
    </source>
</evidence>
<accession>A0A438CZB1</accession>
<dbReference type="GO" id="GO:0005634">
    <property type="term" value="C:nucleus"/>
    <property type="evidence" value="ECO:0007669"/>
    <property type="project" value="UniProtKB-SubCell"/>
</dbReference>
<feature type="domain" description="HTH myb-type" evidence="9">
    <location>
        <begin position="212"/>
        <end position="261"/>
    </location>
</feature>
<dbReference type="InterPro" id="IPR001005">
    <property type="entry name" value="SANT/Myb"/>
</dbReference>
<proteinExistence type="predicted"/>
<dbReference type="InterPro" id="IPR017930">
    <property type="entry name" value="Myb_dom"/>
</dbReference>
<dbReference type="GO" id="GO:0003677">
    <property type="term" value="F:DNA binding"/>
    <property type="evidence" value="ECO:0007669"/>
    <property type="project" value="UniProtKB-KW"/>
</dbReference>
<protein>
    <submittedName>
        <fullName evidence="10">Transcription factor MYBS3</fullName>
    </submittedName>
</protein>
<sequence>MTRRCSHCSTNGHNSRTCPSRGGGAVAGGIGGVKLFGVRLTDGSIIKKSASMGSLSSAHYHSSSSAAASPNPSSPSSDPLRDAIHEPDGYLSDDPGQATCSSNRRGERKKRRHDEEQLIHRHIGNGCGSGNGTLGQVLAVGVALKKFHKFKSLSVLVHELGAAVCHQDYVPLLKIYRRNASPPLYPNKIILPNRRYILGLGLCGVQCDLGVPWTEEEHRLFLFGLQRLGKGDWRGISRNYVISRTPTQVASHAQKYFIRQSNATEERGVPAFLIWFQTWFVLLLYRSQIHLLCQKNSSWSRLLRLEKLTMQAQYPL</sequence>
<dbReference type="Gene3D" id="1.10.10.60">
    <property type="entry name" value="Homeodomain-like"/>
    <property type="match status" value="1"/>
</dbReference>
<feature type="region of interest" description="Disordered" evidence="6">
    <location>
        <begin position="1"/>
        <end position="24"/>
    </location>
</feature>
<dbReference type="InterPro" id="IPR006447">
    <property type="entry name" value="Myb_dom_plants"/>
</dbReference>
<comment type="caution">
    <text evidence="10">The sequence shown here is derived from an EMBL/GenBank/DDBJ whole genome shotgun (WGS) entry which is preliminary data.</text>
</comment>
<evidence type="ECO:0000256" key="4">
    <source>
        <dbReference type="ARBA" id="ARBA00023163"/>
    </source>
</evidence>
<feature type="domain" description="Myb-like" evidence="7">
    <location>
        <begin position="212"/>
        <end position="257"/>
    </location>
</feature>
<dbReference type="SUPFAM" id="SSF46689">
    <property type="entry name" value="Homeodomain-like"/>
    <property type="match status" value="1"/>
</dbReference>